<dbReference type="InterPro" id="IPR029066">
    <property type="entry name" value="PLP-binding_barrel"/>
</dbReference>
<dbReference type="SUPFAM" id="SSF51419">
    <property type="entry name" value="PLP-binding barrel"/>
    <property type="match status" value="1"/>
</dbReference>
<dbReference type="GO" id="GO:0004586">
    <property type="term" value="F:ornithine decarboxylase activity"/>
    <property type="evidence" value="ECO:0007669"/>
    <property type="project" value="UniProtKB-EC"/>
</dbReference>
<comment type="catalytic activity">
    <reaction evidence="10">
        <text>L-ornithine + H(+) = putrescine + CO2</text>
        <dbReference type="Rhea" id="RHEA:22964"/>
        <dbReference type="ChEBI" id="CHEBI:15378"/>
        <dbReference type="ChEBI" id="CHEBI:16526"/>
        <dbReference type="ChEBI" id="CHEBI:46911"/>
        <dbReference type="ChEBI" id="CHEBI:326268"/>
        <dbReference type="EC" id="4.1.1.17"/>
    </reaction>
</comment>
<dbReference type="InterPro" id="IPR022657">
    <property type="entry name" value="De-COase2_CS"/>
</dbReference>
<dbReference type="GO" id="GO:0005737">
    <property type="term" value="C:cytoplasm"/>
    <property type="evidence" value="ECO:0007669"/>
    <property type="project" value="TreeGrafter"/>
</dbReference>
<sequence>MVEAVPQTIRRHRKVRSSSSESPPPRERRRPWADRVDQLMEAVMLLLKQLREDKIAAGPATAPLAPAASTSSHSVRAENPEVRTPRATTMAEMVSDQDGARETSAPGTGETALLTENACNRHVRGVSRHLSELCEAQKTWPARERTAAPNIEESELLVFDDDVKAEEVLRSLSKGEYADEKDAFYVVDLGDIVRKHLRWLGALPRVRPFYAVKCNNTQTIVQTLATLGTGFDCASKAEIALVQSLGVSADRIIYANPCKQASHVRYAAEHGVDLMTFDNDAELHKIARVNPNARLVLRIATDDSKSVYKMSRKFGASVESSHQLLETAQGLGLLVVGVSFHVGSCCQDGVAYTEAIANARQVFNNAAELGLSLTLLDIGGGFPGHNGESKITFEEVSVSRSGMTPHHLPRRFDDIFFYFGSQLN</sequence>
<organism evidence="13 14">
    <name type="scientific">Petromyzon marinus</name>
    <name type="common">Sea lamprey</name>
    <dbReference type="NCBI Taxonomy" id="7757"/>
    <lineage>
        <taxon>Eukaryota</taxon>
        <taxon>Metazoa</taxon>
        <taxon>Chordata</taxon>
        <taxon>Craniata</taxon>
        <taxon>Vertebrata</taxon>
        <taxon>Cyclostomata</taxon>
        <taxon>Hyperoartia</taxon>
        <taxon>Petromyzontiformes</taxon>
        <taxon>Petromyzontidae</taxon>
        <taxon>Petromyzon</taxon>
    </lineage>
</organism>
<dbReference type="PROSITE" id="PS00878">
    <property type="entry name" value="ODR_DC_2_1"/>
    <property type="match status" value="1"/>
</dbReference>
<evidence type="ECO:0000256" key="9">
    <source>
        <dbReference type="ARBA" id="ARBA00046672"/>
    </source>
</evidence>
<evidence type="ECO:0000313" key="13">
    <source>
        <dbReference type="Proteomes" id="UP001318040"/>
    </source>
</evidence>
<dbReference type="CDD" id="cd00622">
    <property type="entry name" value="PLPDE_III_ODC"/>
    <property type="match status" value="1"/>
</dbReference>
<dbReference type="InterPro" id="IPR002433">
    <property type="entry name" value="Orn_de-COase"/>
</dbReference>
<dbReference type="Gene3D" id="3.20.20.10">
    <property type="entry name" value="Alanine racemase"/>
    <property type="match status" value="1"/>
</dbReference>
<dbReference type="InterPro" id="IPR022644">
    <property type="entry name" value="De-COase2_N"/>
</dbReference>
<evidence type="ECO:0000256" key="4">
    <source>
        <dbReference type="ARBA" id="ARBA00023115"/>
    </source>
</evidence>
<feature type="compositionally biased region" description="Basic and acidic residues" evidence="11">
    <location>
        <begin position="24"/>
        <end position="33"/>
    </location>
</feature>
<accession>A0AAJ7TGQ0</accession>
<feature type="region of interest" description="Disordered" evidence="11">
    <location>
        <begin position="1"/>
        <end position="33"/>
    </location>
</feature>
<evidence type="ECO:0000256" key="10">
    <source>
        <dbReference type="ARBA" id="ARBA00049127"/>
    </source>
</evidence>
<name>A0AAJ7TGQ0_PETMA</name>
<evidence type="ECO:0000256" key="1">
    <source>
        <dbReference type="ARBA" id="ARBA00001933"/>
    </source>
</evidence>
<dbReference type="PRINTS" id="PR01182">
    <property type="entry name" value="ORNDCRBXLASE"/>
</dbReference>
<dbReference type="Gene3D" id="2.40.37.10">
    <property type="entry name" value="Lyase, Ornithine Decarboxylase, Chain A, domain 1"/>
    <property type="match status" value="1"/>
</dbReference>
<dbReference type="InterPro" id="IPR022653">
    <property type="entry name" value="De-COase2_pyr-phos_BS"/>
</dbReference>
<keyword evidence="13" id="KW-1185">Reference proteome</keyword>
<evidence type="ECO:0000256" key="8">
    <source>
        <dbReference type="ARBA" id="ARBA00037173"/>
    </source>
</evidence>
<feature type="compositionally biased region" description="Basic and acidic residues" evidence="11">
    <location>
        <begin position="75"/>
        <end position="84"/>
    </location>
</feature>
<evidence type="ECO:0000313" key="14">
    <source>
        <dbReference type="RefSeq" id="XP_032817540.1"/>
    </source>
</evidence>
<proteinExistence type="inferred from homology"/>
<dbReference type="RefSeq" id="XP_032817540.1">
    <property type="nucleotide sequence ID" value="XM_032961649.1"/>
</dbReference>
<feature type="compositionally biased region" description="Low complexity" evidence="11">
    <location>
        <begin position="62"/>
        <end position="72"/>
    </location>
</feature>
<keyword evidence="3" id="KW-0663">Pyridoxal phosphate</keyword>
<evidence type="ECO:0000256" key="6">
    <source>
        <dbReference type="ARBA" id="ARBA00034115"/>
    </source>
</evidence>
<dbReference type="Pfam" id="PF02784">
    <property type="entry name" value="Orn_Arg_deC_N"/>
    <property type="match status" value="1"/>
</dbReference>
<gene>
    <name evidence="14" type="primary">LOC116946592</name>
</gene>
<reference evidence="14" key="1">
    <citation type="submission" date="2025-08" db="UniProtKB">
        <authorList>
            <consortium name="RefSeq"/>
        </authorList>
    </citation>
    <scope>IDENTIFICATION</scope>
    <source>
        <tissue evidence="14">Sperm</tissue>
    </source>
</reference>
<evidence type="ECO:0000256" key="2">
    <source>
        <dbReference type="ARBA" id="ARBA00008872"/>
    </source>
</evidence>
<comment type="function">
    <text evidence="8">Catalyzes the first and rate-limiting step of polyamine biosynthesis that converts ornithine into putrescine, which is the precursor for the polyamines, spermidine and spermine. Polyamines are essential for cell proliferation and are implicated in cellular processes, ranging from DNA replication to apoptosis.</text>
</comment>
<dbReference type="GO" id="GO:0033387">
    <property type="term" value="P:putrescine biosynthetic process from arginine, via ornithine"/>
    <property type="evidence" value="ECO:0007669"/>
    <property type="project" value="TreeGrafter"/>
</dbReference>
<dbReference type="PANTHER" id="PTHR11482">
    <property type="entry name" value="ARGININE/DIAMINOPIMELATE/ORNITHINE DECARBOXYLASE"/>
    <property type="match status" value="1"/>
</dbReference>
<comment type="subunit">
    <text evidence="9">Homodimer. Only the dimer is catalytically active, as the active sites are constructed of residues from both monomers.</text>
</comment>
<evidence type="ECO:0000256" key="3">
    <source>
        <dbReference type="ARBA" id="ARBA00022898"/>
    </source>
</evidence>
<evidence type="ECO:0000256" key="5">
    <source>
        <dbReference type="ARBA" id="ARBA00023239"/>
    </source>
</evidence>
<dbReference type="InterPro" id="IPR009006">
    <property type="entry name" value="Ala_racemase/Decarboxylase_C"/>
</dbReference>
<dbReference type="EC" id="4.1.1.17" evidence="7"/>
<evidence type="ECO:0000259" key="12">
    <source>
        <dbReference type="Pfam" id="PF02784"/>
    </source>
</evidence>
<protein>
    <recommendedName>
        <fullName evidence="7">ornithine decarboxylase</fullName>
        <ecNumber evidence="7">4.1.1.17</ecNumber>
    </recommendedName>
</protein>
<dbReference type="PANTHER" id="PTHR11482:SF6">
    <property type="entry name" value="ORNITHINE DECARBOXYLASE 1-RELATED"/>
    <property type="match status" value="1"/>
</dbReference>
<keyword evidence="4" id="KW-0620">Polyamine biosynthesis</keyword>
<evidence type="ECO:0000256" key="11">
    <source>
        <dbReference type="SAM" id="MobiDB-lite"/>
    </source>
</evidence>
<dbReference type="PRINTS" id="PR01179">
    <property type="entry name" value="ODADCRBXLASE"/>
</dbReference>
<evidence type="ECO:0000256" key="7">
    <source>
        <dbReference type="ARBA" id="ARBA00034138"/>
    </source>
</evidence>
<dbReference type="FunFam" id="3.20.20.10:FF:000005">
    <property type="entry name" value="Ornithine decarboxylase"/>
    <property type="match status" value="1"/>
</dbReference>
<keyword evidence="5" id="KW-0456">Lyase</keyword>
<comment type="similarity">
    <text evidence="2">Belongs to the Orn/Lys/Arg decarboxylase class-II family.</text>
</comment>
<dbReference type="Proteomes" id="UP001318040">
    <property type="component" value="Chromosome 27"/>
</dbReference>
<feature type="region of interest" description="Disordered" evidence="11">
    <location>
        <begin position="62"/>
        <end position="87"/>
    </location>
</feature>
<dbReference type="KEGG" id="pmrn:116946592"/>
<dbReference type="PROSITE" id="PS00879">
    <property type="entry name" value="ODR_DC_2_2"/>
    <property type="match status" value="1"/>
</dbReference>
<dbReference type="AlphaFoldDB" id="A0AAJ7TGQ0"/>
<feature type="domain" description="Orn/DAP/Arg decarboxylase 2 N-terminal" evidence="12">
    <location>
        <begin position="189"/>
        <end position="396"/>
    </location>
</feature>
<comment type="cofactor">
    <cofactor evidence="1">
        <name>pyridoxal 5'-phosphate</name>
        <dbReference type="ChEBI" id="CHEBI:597326"/>
    </cofactor>
</comment>
<dbReference type="InterPro" id="IPR000183">
    <property type="entry name" value="Orn/DAP/Arg_de-COase"/>
</dbReference>
<comment type="pathway">
    <text evidence="6">Amine and polyamine biosynthesis; putrescine biosynthesis via L-ornithine pathway; putrescine from L-ornithine: step 1/1.</text>
</comment>